<dbReference type="EC" id="2.7.1.30" evidence="1"/>
<dbReference type="SUPFAM" id="SSF53067">
    <property type="entry name" value="Actin-like ATPase domain"/>
    <property type="match status" value="1"/>
</dbReference>
<dbReference type="Proteomes" id="UP000260136">
    <property type="component" value="Chromosome"/>
</dbReference>
<evidence type="ECO:0000313" key="1">
    <source>
        <dbReference type="EMBL" id="SYV93739.1"/>
    </source>
</evidence>
<reference evidence="2" key="1">
    <citation type="submission" date="2018-06" db="EMBL/GenBank/DDBJ databases">
        <authorList>
            <consortium name="Pathogen Informatics"/>
        </authorList>
    </citation>
    <scope>NUCLEOTIDE SEQUENCE [LARGE SCALE GENOMIC DNA]</scope>
    <source>
        <strain evidence="2">NCTC10115</strain>
    </source>
</reference>
<accession>A0A3B0PAZ0</accession>
<evidence type="ECO:0000313" key="2">
    <source>
        <dbReference type="Proteomes" id="UP000260136"/>
    </source>
</evidence>
<organism evidence="1 2">
    <name type="scientific">Mycoplasmoides gallisepticum</name>
    <name type="common">Mycoplasma gallisepticum</name>
    <dbReference type="NCBI Taxonomy" id="2096"/>
    <lineage>
        <taxon>Bacteria</taxon>
        <taxon>Bacillati</taxon>
        <taxon>Mycoplasmatota</taxon>
        <taxon>Mycoplasmoidales</taxon>
        <taxon>Mycoplasmoidaceae</taxon>
        <taxon>Mycoplasmoides</taxon>
    </lineage>
</organism>
<proteinExistence type="predicted"/>
<gene>
    <name evidence="1" type="primary">glpK_2</name>
    <name evidence="1" type="ORF">NCTC10115_00028</name>
</gene>
<dbReference type="EMBL" id="LS991952">
    <property type="protein sequence ID" value="SYV93739.1"/>
    <property type="molecule type" value="Genomic_DNA"/>
</dbReference>
<protein>
    <submittedName>
        <fullName evidence="1">Glycerol kinase</fullName>
        <ecNumber evidence="1">2.7.1.30</ecNumber>
    </submittedName>
</protein>
<feature type="non-terminal residue" evidence="1">
    <location>
        <position position="44"/>
    </location>
</feature>
<keyword evidence="1" id="KW-0418">Kinase</keyword>
<dbReference type="GO" id="GO:0004370">
    <property type="term" value="F:glycerol kinase activity"/>
    <property type="evidence" value="ECO:0007669"/>
    <property type="project" value="UniProtKB-EC"/>
</dbReference>
<sequence>MNIGEKPIMSKNKLLTTVAWKLGKKKPVYALEGSVFIAGAAVQW</sequence>
<dbReference type="AlphaFoldDB" id="A0A3B0PAZ0"/>
<name>A0A3B0PAZ0_MYCGL</name>
<dbReference type="Gene3D" id="3.30.420.40">
    <property type="match status" value="1"/>
</dbReference>
<dbReference type="InterPro" id="IPR043129">
    <property type="entry name" value="ATPase_NBD"/>
</dbReference>
<keyword evidence="1" id="KW-0808">Transferase</keyword>